<dbReference type="Gene3D" id="3.40.190.10">
    <property type="entry name" value="Periplasmic binding protein-like II"/>
    <property type="match status" value="2"/>
</dbReference>
<evidence type="ECO:0000256" key="4">
    <source>
        <dbReference type="ARBA" id="ARBA00022989"/>
    </source>
</evidence>
<proteinExistence type="predicted"/>
<accession>A0A2V2N7C7</accession>
<evidence type="ECO:0000259" key="6">
    <source>
        <dbReference type="Pfam" id="PF17200"/>
    </source>
</evidence>
<sequence length="409" mass="45559">MKKKNQNQMRSVFVGLFILVCFFLFPGICLAAEMPDDMLFVTEEYPPLSYLEDGVPSGLSVELLQTALGRDGIELPKDSIRLMAWTDAYNTALTRNNTCIFSTARTLEREQNFSWAGPIIQIPIVFFALDNTLKTARPDNKDLRVVAIKDDIGVQVALDAGIPEENIFQVVTTPDAVKRLVDGTSDVWVYARYPGESLIQTFAENPSVFYVLDEVEKTTYYYAFSKNTNPDIIELLQKNLDVLKSDRGTEGITTYERIVAKYLGPVCAEKTQARTQITDLVNLTANAISIDATGTIADIQSSKHPYKDRNDPSLYVYVYDTHVTLIADAGNPEDIGVNLAGKEDILGKKFRDEIVSGAMTKGTGFVSYTFTNPLESGIFYKEAYYSLVTGSDQKQYVVCAGRYVPCDEI</sequence>
<keyword evidence="4" id="KW-1133">Transmembrane helix</keyword>
<keyword evidence="2" id="KW-1003">Cell membrane</keyword>
<gene>
    <name evidence="7" type="ORF">DLD82_03985</name>
</gene>
<keyword evidence="3" id="KW-0812">Transmembrane</keyword>
<dbReference type="EMBL" id="QGMZ01000008">
    <property type="protein sequence ID" value="PWR75749.1"/>
    <property type="molecule type" value="Genomic_DNA"/>
</dbReference>
<evidence type="ECO:0000256" key="3">
    <source>
        <dbReference type="ARBA" id="ARBA00022692"/>
    </source>
</evidence>
<comment type="caution">
    <text evidence="7">The sequence shown here is derived from an EMBL/GenBank/DDBJ whole genome shotgun (WGS) entry which is preliminary data.</text>
</comment>
<dbReference type="Proteomes" id="UP000245934">
    <property type="component" value="Unassembled WGS sequence"/>
</dbReference>
<dbReference type="Pfam" id="PF17200">
    <property type="entry name" value="sCache_2"/>
    <property type="match status" value="1"/>
</dbReference>
<dbReference type="PANTHER" id="PTHR38834:SF3">
    <property type="entry name" value="SOLUTE-BINDING PROTEIN FAMILY 3_N-TERMINAL DOMAIN-CONTAINING PROTEIN"/>
    <property type="match status" value="1"/>
</dbReference>
<dbReference type="InterPro" id="IPR033480">
    <property type="entry name" value="sCache_2"/>
</dbReference>
<name>A0A2V2N7C7_9EURY</name>
<dbReference type="Gene3D" id="3.30.450.20">
    <property type="entry name" value="PAS domain"/>
    <property type="match status" value="1"/>
</dbReference>
<dbReference type="GO" id="GO:0005886">
    <property type="term" value="C:plasma membrane"/>
    <property type="evidence" value="ECO:0007669"/>
    <property type="project" value="UniProtKB-SubCell"/>
</dbReference>
<protein>
    <recommendedName>
        <fullName evidence="6">Single Cache domain-containing protein</fullName>
    </recommendedName>
</protein>
<keyword evidence="5" id="KW-0472">Membrane</keyword>
<dbReference type="SUPFAM" id="SSF53850">
    <property type="entry name" value="Periplasmic binding protein-like II"/>
    <property type="match status" value="1"/>
</dbReference>
<dbReference type="AlphaFoldDB" id="A0A2V2N7C7"/>
<feature type="domain" description="Single Cache" evidence="6">
    <location>
        <begin position="313"/>
        <end position="403"/>
    </location>
</feature>
<evidence type="ECO:0000256" key="1">
    <source>
        <dbReference type="ARBA" id="ARBA00004651"/>
    </source>
</evidence>
<evidence type="ECO:0000313" key="7">
    <source>
        <dbReference type="EMBL" id="PWR75749.1"/>
    </source>
</evidence>
<evidence type="ECO:0000256" key="5">
    <source>
        <dbReference type="ARBA" id="ARBA00023136"/>
    </source>
</evidence>
<evidence type="ECO:0000313" key="8">
    <source>
        <dbReference type="Proteomes" id="UP000245934"/>
    </source>
</evidence>
<reference evidence="7 8" key="1">
    <citation type="submission" date="2018-05" db="EMBL/GenBank/DDBJ databases">
        <title>Draft genome of Methanospirillum stamsii Pt1.</title>
        <authorList>
            <person name="Dueholm M.S."/>
            <person name="Nielsen P.H."/>
            <person name="Bakmann L.F."/>
            <person name="Otzen D.E."/>
        </authorList>
    </citation>
    <scope>NUCLEOTIDE SEQUENCE [LARGE SCALE GENOMIC DNA]</scope>
    <source>
        <strain evidence="7 8">Pt1</strain>
    </source>
</reference>
<keyword evidence="8" id="KW-1185">Reference proteome</keyword>
<comment type="subcellular location">
    <subcellularLocation>
        <location evidence="1">Cell membrane</location>
        <topology evidence="1">Multi-pass membrane protein</topology>
    </subcellularLocation>
</comment>
<organism evidence="7 8">
    <name type="scientific">Methanospirillum stamsii</name>
    <dbReference type="NCBI Taxonomy" id="1277351"/>
    <lineage>
        <taxon>Archaea</taxon>
        <taxon>Methanobacteriati</taxon>
        <taxon>Methanobacteriota</taxon>
        <taxon>Stenosarchaea group</taxon>
        <taxon>Methanomicrobia</taxon>
        <taxon>Methanomicrobiales</taxon>
        <taxon>Methanospirillaceae</taxon>
        <taxon>Methanospirillum</taxon>
    </lineage>
</organism>
<dbReference type="PANTHER" id="PTHR38834">
    <property type="entry name" value="PERIPLASMIC SUBSTRATE BINDING PROTEIN FAMILY 3"/>
    <property type="match status" value="1"/>
</dbReference>
<evidence type="ECO:0000256" key="2">
    <source>
        <dbReference type="ARBA" id="ARBA00022475"/>
    </source>
</evidence>